<evidence type="ECO:0000313" key="6">
    <source>
        <dbReference type="EMBL" id="PQJ15345.1"/>
    </source>
</evidence>
<dbReference type="GO" id="GO:0030313">
    <property type="term" value="C:cell envelope"/>
    <property type="evidence" value="ECO:0007669"/>
    <property type="project" value="UniProtKB-SubCell"/>
</dbReference>
<organism evidence="6 7">
    <name type="scientific">Aureicoccus marinus</name>
    <dbReference type="NCBI Taxonomy" id="754435"/>
    <lineage>
        <taxon>Bacteria</taxon>
        <taxon>Pseudomonadati</taxon>
        <taxon>Bacteroidota</taxon>
        <taxon>Flavobacteriia</taxon>
        <taxon>Flavobacteriales</taxon>
        <taxon>Flavobacteriaceae</taxon>
        <taxon>Aureicoccus</taxon>
    </lineage>
</organism>
<evidence type="ECO:0000256" key="2">
    <source>
        <dbReference type="ARBA" id="ARBA00022748"/>
    </source>
</evidence>
<keyword evidence="3" id="KW-1015">Disulfide bond</keyword>
<proteinExistence type="predicted"/>
<dbReference type="Proteomes" id="UP000239366">
    <property type="component" value="Unassembled WGS sequence"/>
</dbReference>
<dbReference type="EMBL" id="MQVX01000001">
    <property type="protein sequence ID" value="PQJ15345.1"/>
    <property type="molecule type" value="Genomic_DNA"/>
</dbReference>
<dbReference type="PANTHER" id="PTHR42852:SF6">
    <property type="entry name" value="THIOL:DISULFIDE INTERCHANGE PROTEIN DSBE"/>
    <property type="match status" value="1"/>
</dbReference>
<dbReference type="GO" id="GO:0017004">
    <property type="term" value="P:cytochrome complex assembly"/>
    <property type="evidence" value="ECO:0007669"/>
    <property type="project" value="UniProtKB-KW"/>
</dbReference>
<gene>
    <name evidence="6" type="ORF">BST99_05970</name>
</gene>
<dbReference type="RefSeq" id="WP_105000997.1">
    <property type="nucleotide sequence ID" value="NZ_MQVX01000001.1"/>
</dbReference>
<protein>
    <recommendedName>
        <fullName evidence="5">Thioredoxin domain-containing protein</fullName>
    </recommendedName>
</protein>
<comment type="subcellular location">
    <subcellularLocation>
        <location evidence="1">Cell envelope</location>
    </subcellularLocation>
</comment>
<dbReference type="PANTHER" id="PTHR42852">
    <property type="entry name" value="THIOL:DISULFIDE INTERCHANGE PROTEIN DSBE"/>
    <property type="match status" value="1"/>
</dbReference>
<comment type="caution">
    <text evidence="6">The sequence shown here is derived from an EMBL/GenBank/DDBJ whole genome shotgun (WGS) entry which is preliminary data.</text>
</comment>
<keyword evidence="4" id="KW-0676">Redox-active center</keyword>
<keyword evidence="7" id="KW-1185">Reference proteome</keyword>
<reference evidence="7" key="1">
    <citation type="submission" date="2016-11" db="EMBL/GenBank/DDBJ databases">
        <title>Trade-off between light-utilization and light-protection in marine flavobacteria.</title>
        <authorList>
            <person name="Kumagai Y."/>
            <person name="Yoshizawa S."/>
            <person name="Kogure K."/>
        </authorList>
    </citation>
    <scope>NUCLEOTIDE SEQUENCE [LARGE SCALE GENOMIC DNA]</scope>
    <source>
        <strain evidence="7">SG-18</strain>
    </source>
</reference>
<dbReference type="InterPro" id="IPR013740">
    <property type="entry name" value="Redoxin"/>
</dbReference>
<dbReference type="AlphaFoldDB" id="A0A2S7T760"/>
<evidence type="ECO:0000256" key="4">
    <source>
        <dbReference type="ARBA" id="ARBA00023284"/>
    </source>
</evidence>
<dbReference type="Pfam" id="PF08534">
    <property type="entry name" value="Redoxin"/>
    <property type="match status" value="1"/>
</dbReference>
<name>A0A2S7T760_9FLAO</name>
<evidence type="ECO:0000256" key="1">
    <source>
        <dbReference type="ARBA" id="ARBA00004196"/>
    </source>
</evidence>
<dbReference type="Gene3D" id="3.40.30.10">
    <property type="entry name" value="Glutaredoxin"/>
    <property type="match status" value="1"/>
</dbReference>
<dbReference type="InterPro" id="IPR050553">
    <property type="entry name" value="Thioredoxin_ResA/DsbE_sf"/>
</dbReference>
<feature type="domain" description="Thioredoxin" evidence="5">
    <location>
        <begin position="226"/>
        <end position="359"/>
    </location>
</feature>
<dbReference type="InterPro" id="IPR036249">
    <property type="entry name" value="Thioredoxin-like_sf"/>
</dbReference>
<accession>A0A2S7T760</accession>
<evidence type="ECO:0000256" key="3">
    <source>
        <dbReference type="ARBA" id="ARBA00023157"/>
    </source>
</evidence>
<keyword evidence="2" id="KW-0201">Cytochrome c-type biogenesis</keyword>
<evidence type="ECO:0000313" key="7">
    <source>
        <dbReference type="Proteomes" id="UP000239366"/>
    </source>
</evidence>
<evidence type="ECO:0000259" key="5">
    <source>
        <dbReference type="PROSITE" id="PS51352"/>
    </source>
</evidence>
<dbReference type="CDD" id="cd02966">
    <property type="entry name" value="TlpA_like_family"/>
    <property type="match status" value="1"/>
</dbReference>
<dbReference type="SUPFAM" id="SSF52833">
    <property type="entry name" value="Thioredoxin-like"/>
    <property type="match status" value="1"/>
</dbReference>
<dbReference type="PROSITE" id="PS51352">
    <property type="entry name" value="THIOREDOXIN_2"/>
    <property type="match status" value="1"/>
</dbReference>
<dbReference type="GO" id="GO:0016491">
    <property type="term" value="F:oxidoreductase activity"/>
    <property type="evidence" value="ECO:0007669"/>
    <property type="project" value="InterPro"/>
</dbReference>
<dbReference type="InterPro" id="IPR013766">
    <property type="entry name" value="Thioredoxin_domain"/>
</dbReference>
<sequence length="371" mass="43082">MVAEKKGSVRIGSKDKAIEDFSTRNMKKIPLFLILLSFLVCGCQKESREPFAVIDITITNHRFLDSLIIYDKERSWSIISTFRFNQANKQIDTLVVDKTKRYPFYSFTQGVQKDIGEIMIAPKGKISISIDEKAPMESIFYKGRFERSNNFLAYSNYYQNQLAETVRDGIDQKNLENLIQDRSSQIKKKGKSLNIADSLLAYVNEDFNRFSETLQKKNEKYLYKRSLVNKIGNQFSFKDRNKANVSLEKYRGKYLYIDVWATWCKPCIVEYPYLKELEKQFSANSDLQIISVSTDKDFQKWQDHLEKKSIDGVQLYSGPESDFVTFYDIGALPRFIFLDQTGRIITPDELRPSDANLAKKINAVMNDSLKE</sequence>